<evidence type="ECO:0000313" key="3">
    <source>
        <dbReference type="EMBL" id="THW71551.1"/>
    </source>
</evidence>
<dbReference type="InterPro" id="IPR029058">
    <property type="entry name" value="AB_hydrolase_fold"/>
</dbReference>
<dbReference type="AlphaFoldDB" id="A0A4S8ZYA7"/>
<evidence type="ECO:0000259" key="2">
    <source>
        <dbReference type="Pfam" id="PF07859"/>
    </source>
</evidence>
<evidence type="ECO:0000256" key="1">
    <source>
        <dbReference type="ARBA" id="ARBA00022801"/>
    </source>
</evidence>
<organism evidence="3 4">
    <name type="scientific">Aureobasidium pullulans</name>
    <name type="common">Black yeast</name>
    <name type="synonym">Pullularia pullulans</name>
    <dbReference type="NCBI Taxonomy" id="5580"/>
    <lineage>
        <taxon>Eukaryota</taxon>
        <taxon>Fungi</taxon>
        <taxon>Dikarya</taxon>
        <taxon>Ascomycota</taxon>
        <taxon>Pezizomycotina</taxon>
        <taxon>Dothideomycetes</taxon>
        <taxon>Dothideomycetidae</taxon>
        <taxon>Dothideales</taxon>
        <taxon>Saccotheciaceae</taxon>
        <taxon>Aureobasidium</taxon>
    </lineage>
</organism>
<feature type="domain" description="Alpha/beta hydrolase fold-3" evidence="2">
    <location>
        <begin position="123"/>
        <end position="340"/>
    </location>
</feature>
<dbReference type="GO" id="GO:0016787">
    <property type="term" value="F:hydrolase activity"/>
    <property type="evidence" value="ECO:0007669"/>
    <property type="project" value="UniProtKB-KW"/>
</dbReference>
<dbReference type="EMBL" id="QZAO01000285">
    <property type="protein sequence ID" value="THW71551.1"/>
    <property type="molecule type" value="Genomic_DNA"/>
</dbReference>
<comment type="caution">
    <text evidence="3">The sequence shown here is derived from an EMBL/GenBank/DDBJ whole genome shotgun (WGS) entry which is preliminary data.</text>
</comment>
<dbReference type="PANTHER" id="PTHR48081">
    <property type="entry name" value="AB HYDROLASE SUPERFAMILY PROTEIN C4A8.06C"/>
    <property type="match status" value="1"/>
</dbReference>
<protein>
    <submittedName>
        <fullName evidence="3">Alpha/beta-hydrolase</fullName>
    </submittedName>
</protein>
<evidence type="ECO:0000313" key="4">
    <source>
        <dbReference type="Proteomes" id="UP000308802"/>
    </source>
</evidence>
<proteinExistence type="predicted"/>
<dbReference type="Proteomes" id="UP000308802">
    <property type="component" value="Unassembled WGS sequence"/>
</dbReference>
<name>A0A4S8ZYA7_AURPU</name>
<accession>A0A4S8ZYA7</accession>
<dbReference type="InterPro" id="IPR050300">
    <property type="entry name" value="GDXG_lipolytic_enzyme"/>
</dbReference>
<dbReference type="PANTHER" id="PTHR48081:SF8">
    <property type="entry name" value="ALPHA_BETA HYDROLASE FOLD-3 DOMAIN-CONTAINING PROTEIN-RELATED"/>
    <property type="match status" value="1"/>
</dbReference>
<dbReference type="InterPro" id="IPR013094">
    <property type="entry name" value="AB_hydrolase_3"/>
</dbReference>
<gene>
    <name evidence="3" type="ORF">D6D19_07281</name>
</gene>
<keyword evidence="1 3" id="KW-0378">Hydrolase</keyword>
<sequence length="363" mass="39766">MDLRSQSHQQISKESFCDPQDFIVMAAATPLHNHNTMTITTRSGKSTPVALLQTVIKPFRPRLIKPNKEFPAGSPKLNIHRTAKKRCNVIERQVEGIWLYEMTPKTASLSSKSTGIERKRHIYYFAGGGWQMPPSPEHWKLCAELCHRLANTTVTIVSYPLAPNSPAKDSIPALEKLYPFLFPTSEVDKTSTEIIFAGDSAGGNVVLGLMVKVLASTPSAPVPKKLVLVSPAVDLRPQPVASSPFEKDLVAADKLDPLLGIPFTNGTAENWSRGADAEAPYISPVLADVGVFEERGIAIYGVTAGADVLAPPAKHFADRCREAGVDGKWLHWEGLMHCFVLAWCYGIKEGKEGLEWLIGVMEE</sequence>
<dbReference type="SUPFAM" id="SSF53474">
    <property type="entry name" value="alpha/beta-Hydrolases"/>
    <property type="match status" value="1"/>
</dbReference>
<reference evidence="3 4" key="1">
    <citation type="submission" date="2018-10" db="EMBL/GenBank/DDBJ databases">
        <title>Fifty Aureobasidium pullulans genomes reveal a recombining polyextremotolerant generalist.</title>
        <authorList>
            <person name="Gostincar C."/>
            <person name="Turk M."/>
            <person name="Zajc J."/>
            <person name="Gunde-Cimerman N."/>
        </authorList>
    </citation>
    <scope>NUCLEOTIDE SEQUENCE [LARGE SCALE GENOMIC DNA]</scope>
    <source>
        <strain evidence="3 4">EXF-10659</strain>
    </source>
</reference>
<dbReference type="Gene3D" id="3.40.50.1820">
    <property type="entry name" value="alpha/beta hydrolase"/>
    <property type="match status" value="1"/>
</dbReference>
<dbReference type="Pfam" id="PF07859">
    <property type="entry name" value="Abhydrolase_3"/>
    <property type="match status" value="1"/>
</dbReference>